<dbReference type="Pfam" id="PF24967">
    <property type="entry name" value="NTS_TR130"/>
    <property type="match status" value="1"/>
</dbReference>
<name>A0A8H6F9N3_9LECA</name>
<keyword evidence="10" id="KW-1185">Reference proteome</keyword>
<comment type="subcellular location">
    <subcellularLocation>
        <location evidence="1">Golgi apparatus</location>
    </subcellularLocation>
</comment>
<dbReference type="InterPro" id="IPR022233">
    <property type="entry name" value="TRAPPC10/Trs130_C"/>
</dbReference>
<proteinExistence type="predicted"/>
<dbReference type="GeneID" id="59332079"/>
<dbReference type="GO" id="GO:0006891">
    <property type="term" value="P:intra-Golgi vesicle-mediated transport"/>
    <property type="evidence" value="ECO:0007669"/>
    <property type="project" value="TreeGrafter"/>
</dbReference>
<dbReference type="RefSeq" id="XP_037149278.1">
    <property type="nucleotide sequence ID" value="XM_037294590.1"/>
</dbReference>
<feature type="region of interest" description="Disordered" evidence="4">
    <location>
        <begin position="174"/>
        <end position="199"/>
    </location>
</feature>
<evidence type="ECO:0000259" key="7">
    <source>
        <dbReference type="Pfam" id="PF23274"/>
    </source>
</evidence>
<feature type="region of interest" description="Disordered" evidence="4">
    <location>
        <begin position="80"/>
        <end position="106"/>
    </location>
</feature>
<keyword evidence="2" id="KW-0813">Transport</keyword>
<evidence type="ECO:0000259" key="8">
    <source>
        <dbReference type="Pfam" id="PF24967"/>
    </source>
</evidence>
<evidence type="ECO:0008006" key="11">
    <source>
        <dbReference type="Google" id="ProtNLM"/>
    </source>
</evidence>
<feature type="compositionally biased region" description="Basic and acidic residues" evidence="4">
    <location>
        <begin position="86"/>
        <end position="98"/>
    </location>
</feature>
<keyword evidence="3" id="KW-0333">Golgi apparatus</keyword>
<dbReference type="PANTHER" id="PTHR13251:SF3">
    <property type="entry name" value="TRAFFICKING PROTEIN PARTICLE COMPLEX SUBUNIT 10"/>
    <property type="match status" value="1"/>
</dbReference>
<dbReference type="Pfam" id="PF23274">
    <property type="entry name" value="DUF7077"/>
    <property type="match status" value="1"/>
</dbReference>
<evidence type="ECO:0000256" key="1">
    <source>
        <dbReference type="ARBA" id="ARBA00004555"/>
    </source>
</evidence>
<dbReference type="InterPro" id="IPR055505">
    <property type="entry name" value="DUF7077"/>
</dbReference>
<dbReference type="InterPro" id="IPR045126">
    <property type="entry name" value="TRAPPC10/Trs130"/>
</dbReference>
<feature type="domain" description="TRAPPC10/Trs130 C-terminal" evidence="5">
    <location>
        <begin position="1303"/>
        <end position="1456"/>
    </location>
</feature>
<evidence type="ECO:0000259" key="5">
    <source>
        <dbReference type="Pfam" id="PF12584"/>
    </source>
</evidence>
<dbReference type="EMBL" id="JACCJB010000018">
    <property type="protein sequence ID" value="KAF6219843.1"/>
    <property type="molecule type" value="Genomic_DNA"/>
</dbReference>
<evidence type="ECO:0000259" key="6">
    <source>
        <dbReference type="Pfam" id="PF23036"/>
    </source>
</evidence>
<feature type="domain" description="DUF7077" evidence="7">
    <location>
        <begin position="972"/>
        <end position="1091"/>
    </location>
</feature>
<reference evidence="9 10" key="1">
    <citation type="journal article" date="2020" name="Genomics">
        <title>Complete, high-quality genomes from long-read metagenomic sequencing of two wolf lichen thalli reveals enigmatic genome architecture.</title>
        <authorList>
            <person name="McKenzie S.K."/>
            <person name="Walston R.F."/>
            <person name="Allen J.L."/>
        </authorList>
    </citation>
    <scope>NUCLEOTIDE SEQUENCE [LARGE SCALE GENOMIC DNA]</scope>
    <source>
        <strain evidence="9">WasteWater1</strain>
    </source>
</reference>
<evidence type="ECO:0000256" key="3">
    <source>
        <dbReference type="ARBA" id="ARBA00023034"/>
    </source>
</evidence>
<evidence type="ECO:0000313" key="9">
    <source>
        <dbReference type="EMBL" id="KAF6219843.1"/>
    </source>
</evidence>
<comment type="caution">
    <text evidence="9">The sequence shown here is derived from an EMBL/GenBank/DDBJ whole genome shotgun (WGS) entry which is preliminary data.</text>
</comment>
<organism evidence="9 10">
    <name type="scientific">Letharia lupina</name>
    <dbReference type="NCBI Taxonomy" id="560253"/>
    <lineage>
        <taxon>Eukaryota</taxon>
        <taxon>Fungi</taxon>
        <taxon>Dikarya</taxon>
        <taxon>Ascomycota</taxon>
        <taxon>Pezizomycotina</taxon>
        <taxon>Lecanoromycetes</taxon>
        <taxon>OSLEUM clade</taxon>
        <taxon>Lecanoromycetidae</taxon>
        <taxon>Lecanorales</taxon>
        <taxon>Lecanorineae</taxon>
        <taxon>Parmeliaceae</taxon>
        <taxon>Letharia</taxon>
    </lineage>
</organism>
<evidence type="ECO:0000256" key="4">
    <source>
        <dbReference type="SAM" id="MobiDB-lite"/>
    </source>
</evidence>
<dbReference type="Pfam" id="PF12584">
    <property type="entry name" value="TRAPPC10"/>
    <property type="match status" value="1"/>
</dbReference>
<accession>A0A8H6F9N3</accession>
<evidence type="ECO:0000256" key="2">
    <source>
        <dbReference type="ARBA" id="ARBA00022448"/>
    </source>
</evidence>
<feature type="domain" description="Trs130 NTS" evidence="8">
    <location>
        <begin position="698"/>
        <end position="806"/>
    </location>
</feature>
<dbReference type="Proteomes" id="UP000593566">
    <property type="component" value="Unassembled WGS sequence"/>
</dbReference>
<dbReference type="Pfam" id="PF23036">
    <property type="entry name" value="TRAPPC10_1st"/>
    <property type="match status" value="1"/>
</dbReference>
<dbReference type="InterPro" id="IPR056913">
    <property type="entry name" value="TRAPPC10/Trs130_N"/>
</dbReference>
<dbReference type="GO" id="GO:0034498">
    <property type="term" value="P:early endosome to Golgi transport"/>
    <property type="evidence" value="ECO:0007669"/>
    <property type="project" value="TreeGrafter"/>
</dbReference>
<dbReference type="GO" id="GO:0005829">
    <property type="term" value="C:cytosol"/>
    <property type="evidence" value="ECO:0007669"/>
    <property type="project" value="GOC"/>
</dbReference>
<evidence type="ECO:0000313" key="10">
    <source>
        <dbReference type="Proteomes" id="UP000593566"/>
    </source>
</evidence>
<dbReference type="PANTHER" id="PTHR13251">
    <property type="entry name" value="EPILEPSY HOLOPROSENCEPHALY CANDIDATE 1/TMEM1"/>
    <property type="match status" value="1"/>
</dbReference>
<dbReference type="InterPro" id="IPR056916">
    <property type="entry name" value="NTS_TR130"/>
</dbReference>
<sequence>MSQVPFYLAVKASKDYLSPQRSCEADFCYDLVEYADPSGTYPSLSPELRRRLPLRHLHWKSSSRPVRTIDSLHVTLIADEGPLDANDNRPAPKGESPRKERRHQIPGLRQTPYLKIYFLQCIDVDNYKVNSRKLLRDWVKDHTPPSQSSTSLTKQENHDAFEWLIVHVLPASADEDTSRPSSVARTESEKRSSSSRWPSRSSSSVIEKIRVDFNGTSKNAVDRVAQVQVADYPGEDSGGGQLRSQDDKNGWGDFVAKMKSLILASFDLRVNQYEEDIREKELQRNLPGWNYNTFFVLKEGLARGFENVGLTEDALTGYHELAAGLNAIVDVQSGKDTTEQQAALFSDYTEDLVESFKQMKRCSKSTQTSWHEKPQVVDLGACILNTDRKPFRDLILANKISSFDFQCYVFARQVSLLLRLADVAVQSYPPTNGAIVGGGSDAHFDVGTRFLKPSGEDREDLTILAEVAQRASNFINSVATTIRNDIRSGIHPSDDDQDENGGFSYIVHEEIVENLVASWVISASRCILEATSANSLSAQLDPLLRQLKSSIKSSMGDNERGVGPIIDTVYRKGLPDRTSSLKAHASVLPHPPIQENFPSVTLLDAVRLLPPATFHPGAQELASRRGDLLALARRALSGLGLQHVNRQGGLADLGMVSGAEEEEMHDVKLEDTREQEEKPLESLPVTARAPTTAGLCNRKLFSALQSKNDFYQAFEESTVSTLANYVIGGRTKAAEGMTVDLAVTRFLLEDYEVAASYFHQLTPFYAKDDWSDLELLMLDLYAQCLHHMERNEDYVRIGLKVLAKTIQSKAAIKQQPQETLTKLANIHQPRKCAMGSLSGILSASKSLKELVSLPMDTYFDPIDMGMYVRHSPDDDGFQFPLVLRSLLPESFLAESVRVQILSVEEDQRSELWLHANGQNIEPGTSSIWLGSNTMFPACLSPPSDGLPFASSRYSTISGLTNRRRLLLWPQFRSLEARLSHSEHIHLERTKSIAVKISSGWNEIIQGRLSLRAASAGLRLHTARAEIWNGKVAITDKSQPGSIFFGQFHSNITADVNIPYSLESDLKEIVVRAEVTYATERGEFVYACGSKISTVLPITINVRDTFKKSALFSTFTVGTANSIPVKILKCTVEGNEDFSATSQILDSGEHDVFVRQPLSLISRIYRTLRGKRDLDANETAQRKLFLHVEYRCLDQEILTVAEIICLKALAATPMQKLSRLLTPALLETLHSRFSTQQLEMAGLLREIDVGTFDDYGWDSSILAGLPPDLGEELARWLRNWHDDHPTISFRDIDRTLRRQHLTVPFDVPHVQILHTVQMRPMHNRAAPCLQPDFLALGSALPLEVVIRHTRKWWDGDARSRNDGKPLDFKYEVHALPDDWTIGGQRKGHFSAKADENLNFAIILLPQRTGHLMFPSIDIHLSHPPHVSHRPDDREDSAESWISCETDYQHQSETILVVSGLSSTTVSIDPSSMSRPRVAVLLTLPTSTRPGSDLAPIDAGTPSDSIASPLIALEMKNGHGQSTVKETMGN</sequence>
<dbReference type="Pfam" id="PF24965">
    <property type="entry name" value="TRS130_4HB"/>
    <property type="match status" value="1"/>
</dbReference>
<feature type="domain" description="TRAPPC10/Trs130 N-terminal" evidence="6">
    <location>
        <begin position="32"/>
        <end position="422"/>
    </location>
</feature>
<protein>
    <recommendedName>
        <fullName evidence="11">TMEM1 family protein</fullName>
    </recommendedName>
</protein>
<gene>
    <name evidence="9" type="ORF">HO133_003668</name>
</gene>
<dbReference type="GO" id="GO:1990071">
    <property type="term" value="C:TRAPPII protein complex"/>
    <property type="evidence" value="ECO:0007669"/>
    <property type="project" value="InterPro"/>
</dbReference>